<gene>
    <name evidence="1" type="ORF">CEXT_568771</name>
</gene>
<evidence type="ECO:0000313" key="2">
    <source>
        <dbReference type="Proteomes" id="UP001054945"/>
    </source>
</evidence>
<reference evidence="1 2" key="1">
    <citation type="submission" date="2021-06" db="EMBL/GenBank/DDBJ databases">
        <title>Caerostris extrusa draft genome.</title>
        <authorList>
            <person name="Kono N."/>
            <person name="Arakawa K."/>
        </authorList>
    </citation>
    <scope>NUCLEOTIDE SEQUENCE [LARGE SCALE GENOMIC DNA]</scope>
</reference>
<dbReference type="AlphaFoldDB" id="A0AAV4NJE6"/>
<dbReference type="Proteomes" id="UP001054945">
    <property type="component" value="Unassembled WGS sequence"/>
</dbReference>
<protein>
    <submittedName>
        <fullName evidence="1">Uncharacterized protein</fullName>
    </submittedName>
</protein>
<dbReference type="EMBL" id="BPLR01003391">
    <property type="protein sequence ID" value="GIX84051.1"/>
    <property type="molecule type" value="Genomic_DNA"/>
</dbReference>
<name>A0AAV4NJE6_CAEEX</name>
<sequence length="102" mass="11307">MISDLVVYKHVIILVRTVNNIPKCVVYFDLRKVKALELLRPMSRGRLIGRIICTPGESVRSERVGHALAIVVHGSKYNRGGDNCYNSGNCVTEMCGDSSLET</sequence>
<comment type="caution">
    <text evidence="1">The sequence shown here is derived from an EMBL/GenBank/DDBJ whole genome shotgun (WGS) entry which is preliminary data.</text>
</comment>
<keyword evidence="2" id="KW-1185">Reference proteome</keyword>
<evidence type="ECO:0000313" key="1">
    <source>
        <dbReference type="EMBL" id="GIX84051.1"/>
    </source>
</evidence>
<organism evidence="1 2">
    <name type="scientific">Caerostris extrusa</name>
    <name type="common">Bark spider</name>
    <name type="synonym">Caerostris bankana</name>
    <dbReference type="NCBI Taxonomy" id="172846"/>
    <lineage>
        <taxon>Eukaryota</taxon>
        <taxon>Metazoa</taxon>
        <taxon>Ecdysozoa</taxon>
        <taxon>Arthropoda</taxon>
        <taxon>Chelicerata</taxon>
        <taxon>Arachnida</taxon>
        <taxon>Araneae</taxon>
        <taxon>Araneomorphae</taxon>
        <taxon>Entelegynae</taxon>
        <taxon>Araneoidea</taxon>
        <taxon>Araneidae</taxon>
        <taxon>Caerostris</taxon>
    </lineage>
</organism>
<proteinExistence type="predicted"/>
<accession>A0AAV4NJE6</accession>